<comment type="caution">
    <text evidence="1">The sequence shown here is derived from an EMBL/GenBank/DDBJ whole genome shotgun (WGS) entry which is preliminary data.</text>
</comment>
<feature type="non-terminal residue" evidence="1">
    <location>
        <position position="1"/>
    </location>
</feature>
<organism evidence="1 2">
    <name type="scientific">Paralvinella palmiformis</name>
    <dbReference type="NCBI Taxonomy" id="53620"/>
    <lineage>
        <taxon>Eukaryota</taxon>
        <taxon>Metazoa</taxon>
        <taxon>Spiralia</taxon>
        <taxon>Lophotrochozoa</taxon>
        <taxon>Annelida</taxon>
        <taxon>Polychaeta</taxon>
        <taxon>Sedentaria</taxon>
        <taxon>Canalipalpata</taxon>
        <taxon>Terebellida</taxon>
        <taxon>Terebelliformia</taxon>
        <taxon>Alvinellidae</taxon>
        <taxon>Paralvinella</taxon>
    </lineage>
</organism>
<protein>
    <submittedName>
        <fullName evidence="1">Uncharacterized protein</fullName>
    </submittedName>
</protein>
<reference evidence="1" key="1">
    <citation type="journal article" date="2023" name="Mol. Biol. Evol.">
        <title>Third-Generation Sequencing Reveals the Adaptive Role of the Epigenome in Three Deep-Sea Polychaetes.</title>
        <authorList>
            <person name="Perez M."/>
            <person name="Aroh O."/>
            <person name="Sun Y."/>
            <person name="Lan Y."/>
            <person name="Juniper S.K."/>
            <person name="Young C.R."/>
            <person name="Angers B."/>
            <person name="Qian P.Y."/>
        </authorList>
    </citation>
    <scope>NUCLEOTIDE SEQUENCE</scope>
    <source>
        <strain evidence="1">P08H-3</strain>
    </source>
</reference>
<proteinExistence type="predicted"/>
<evidence type="ECO:0000313" key="2">
    <source>
        <dbReference type="Proteomes" id="UP001208570"/>
    </source>
</evidence>
<sequence length="77" mass="8857">VDLVNYLIFNPSPFYTLKAFENYKSLEAYDRFVCGWVTGVSVYIYDEGDLPVHVIRSSCYAFPANECHTSLSMDNYP</sequence>
<dbReference type="Proteomes" id="UP001208570">
    <property type="component" value="Unassembled WGS sequence"/>
</dbReference>
<evidence type="ECO:0000313" key="1">
    <source>
        <dbReference type="EMBL" id="KAK2169450.1"/>
    </source>
</evidence>
<name>A0AAD9NGR0_9ANNE</name>
<keyword evidence="2" id="KW-1185">Reference proteome</keyword>
<gene>
    <name evidence="1" type="ORF">LSH36_10g14003</name>
</gene>
<dbReference type="EMBL" id="JAODUP010000010">
    <property type="protein sequence ID" value="KAK2169450.1"/>
    <property type="molecule type" value="Genomic_DNA"/>
</dbReference>
<dbReference type="AlphaFoldDB" id="A0AAD9NGR0"/>
<accession>A0AAD9NGR0</accession>